<protein>
    <recommendedName>
        <fullName evidence="6">Translocon at the inner envelope membrane of chloroplasts 214</fullName>
    </recommendedName>
</protein>
<evidence type="ECO:0008006" key="6">
    <source>
        <dbReference type="Google" id="ProtNLM"/>
    </source>
</evidence>
<dbReference type="AlphaFoldDB" id="A0AA39DAH9"/>
<keyword evidence="3" id="KW-0812">Transmembrane</keyword>
<feature type="transmembrane region" description="Helical" evidence="3">
    <location>
        <begin position="140"/>
        <end position="167"/>
    </location>
</feature>
<organism evidence="4 5">
    <name type="scientific">Vitis rotundifolia</name>
    <name type="common">Muscadine grape</name>
    <dbReference type="NCBI Taxonomy" id="103349"/>
    <lineage>
        <taxon>Eukaryota</taxon>
        <taxon>Viridiplantae</taxon>
        <taxon>Streptophyta</taxon>
        <taxon>Embryophyta</taxon>
        <taxon>Tracheophyta</taxon>
        <taxon>Spermatophyta</taxon>
        <taxon>Magnoliopsida</taxon>
        <taxon>eudicotyledons</taxon>
        <taxon>Gunneridae</taxon>
        <taxon>Pentapetalae</taxon>
        <taxon>rosids</taxon>
        <taxon>Vitales</taxon>
        <taxon>Vitaceae</taxon>
        <taxon>Viteae</taxon>
        <taxon>Vitis</taxon>
    </lineage>
</organism>
<accession>A0AA39DAH9</accession>
<comment type="caution">
    <text evidence="4">The sequence shown here is derived from an EMBL/GenBank/DDBJ whole genome shotgun (WGS) entry which is preliminary data.</text>
</comment>
<gene>
    <name evidence="4" type="ORF">PVL29_024205</name>
</gene>
<dbReference type="InterPro" id="IPR008896">
    <property type="entry name" value="TIC214"/>
</dbReference>
<feature type="compositionally biased region" description="Acidic residues" evidence="2">
    <location>
        <begin position="256"/>
        <end position="268"/>
    </location>
</feature>
<dbReference type="PANTHER" id="PTHR33163:SF40">
    <property type="entry name" value="PROTEIN TIC 214"/>
    <property type="match status" value="1"/>
</dbReference>
<evidence type="ECO:0000256" key="2">
    <source>
        <dbReference type="SAM" id="MobiDB-lite"/>
    </source>
</evidence>
<feature type="region of interest" description="Disordered" evidence="2">
    <location>
        <begin position="222"/>
        <end position="271"/>
    </location>
</feature>
<dbReference type="Pfam" id="PF05758">
    <property type="entry name" value="Ycf1"/>
    <property type="match status" value="1"/>
</dbReference>
<sequence length="368" mass="43862">MILKSFLLGNLVSLCMKIINSVVVVGLYYGFLTTFSICFITGQLMMFISIYYAPLHLTLGRPHTITVLALPYLLFHFFWNNHEHFFDYGSTTKNSMRNLSIQCVFLNNLIFQLLNHFILPSSMLARLVNIYMFRCNNKMLFVTSSFVGWLIGHILFMKWVGLVLVWIRQNPFIRSNVLIRSNKYLVSELRNSMARIFSILLFITYVYYLGRIPSPILTKKMKETSEMEERGESEEETDEQERSTEEDPSPSFFSEEKEDPDKIDETEEIQVKEKEKTKDEFHFKETCYKNSPVYETSYLDGNQENSKLEILKEDEDNKNKKWFEKPLVTLLFYYKRWNRPLRYIKARFQIKKAVRNEMSQYFFLYMPQ</sequence>
<keyword evidence="3" id="KW-1133">Transmembrane helix</keyword>
<feature type="transmembrane region" description="Helical" evidence="3">
    <location>
        <begin position="192"/>
        <end position="210"/>
    </location>
</feature>
<proteinExistence type="predicted"/>
<dbReference type="GO" id="GO:0016020">
    <property type="term" value="C:membrane"/>
    <property type="evidence" value="ECO:0007669"/>
    <property type="project" value="UniProtKB-SubCell"/>
</dbReference>
<feature type="transmembrane region" description="Helical" evidence="3">
    <location>
        <begin position="60"/>
        <end position="79"/>
    </location>
</feature>
<dbReference type="PANTHER" id="PTHR33163">
    <property type="entry name" value="PROTEIN TIC 214-RELATED"/>
    <property type="match status" value="1"/>
</dbReference>
<comment type="subcellular location">
    <subcellularLocation>
        <location evidence="1">Membrane</location>
        <topology evidence="1">Multi-pass membrane protein</topology>
    </subcellularLocation>
</comment>
<dbReference type="Proteomes" id="UP001168098">
    <property type="component" value="Unassembled WGS sequence"/>
</dbReference>
<name>A0AA39DAH9_VITRO</name>
<keyword evidence="5" id="KW-1185">Reference proteome</keyword>
<evidence type="ECO:0000256" key="1">
    <source>
        <dbReference type="ARBA" id="ARBA00004141"/>
    </source>
</evidence>
<evidence type="ECO:0000256" key="3">
    <source>
        <dbReference type="SAM" id="Phobius"/>
    </source>
</evidence>
<feature type="transmembrane region" description="Helical" evidence="3">
    <location>
        <begin position="99"/>
        <end position="119"/>
    </location>
</feature>
<evidence type="ECO:0000313" key="4">
    <source>
        <dbReference type="EMBL" id="KAJ9675157.1"/>
    </source>
</evidence>
<evidence type="ECO:0000313" key="5">
    <source>
        <dbReference type="Proteomes" id="UP001168098"/>
    </source>
</evidence>
<dbReference type="EMBL" id="JARBHA010000018">
    <property type="protein sequence ID" value="KAJ9675157.1"/>
    <property type="molecule type" value="Genomic_DNA"/>
</dbReference>
<keyword evidence="3" id="KW-0472">Membrane</keyword>
<reference evidence="4 5" key="1">
    <citation type="journal article" date="2023" name="BMC Biotechnol.">
        <title>Vitis rotundifolia cv Carlos genome sequencing.</title>
        <authorList>
            <person name="Huff M."/>
            <person name="Hulse-Kemp A."/>
            <person name="Scheffler B."/>
            <person name="Youngblood R."/>
            <person name="Simpson S."/>
            <person name="Babiker E."/>
            <person name="Staton M."/>
        </authorList>
    </citation>
    <scope>NUCLEOTIDE SEQUENCE [LARGE SCALE GENOMIC DNA]</scope>
    <source>
        <tissue evidence="4">Leaf</tissue>
    </source>
</reference>